<sequence>MNRLRWMVGVLIITALAGCSSVPERGAPKIVYVPGAKVDLNNSALVKESLYAQYGQWKNTKYQLGGLSRNGIDCSGLVHVTFKTKLGIVLPRSTEFQAELGQDIDKNQLRAGDLVFFKTGISVRHVGVYLEDGRFLHASTKHGVIISRLSETYWKSAYWKAKRLDT</sequence>
<evidence type="ECO:0000313" key="8">
    <source>
        <dbReference type="Proteomes" id="UP000183471"/>
    </source>
</evidence>
<dbReference type="InterPro" id="IPR052062">
    <property type="entry name" value="Murein_DD/LD_carboxypeptidase"/>
</dbReference>
<evidence type="ECO:0000256" key="5">
    <source>
        <dbReference type="ARBA" id="ARBA00022807"/>
    </source>
</evidence>
<dbReference type="EMBL" id="FNKY01000001">
    <property type="protein sequence ID" value="SDQ79801.1"/>
    <property type="molecule type" value="Genomic_DNA"/>
</dbReference>
<organism evidence="7 8">
    <name type="scientific">Nitrosospira multiformis</name>
    <dbReference type="NCBI Taxonomy" id="1231"/>
    <lineage>
        <taxon>Bacteria</taxon>
        <taxon>Pseudomonadati</taxon>
        <taxon>Pseudomonadota</taxon>
        <taxon>Betaproteobacteria</taxon>
        <taxon>Nitrosomonadales</taxon>
        <taxon>Nitrosomonadaceae</taxon>
        <taxon>Nitrosospira</taxon>
    </lineage>
</organism>
<evidence type="ECO:0000313" key="7">
    <source>
        <dbReference type="EMBL" id="SDQ79801.1"/>
    </source>
</evidence>
<keyword evidence="8" id="KW-1185">Reference proteome</keyword>
<evidence type="ECO:0000256" key="1">
    <source>
        <dbReference type="ARBA" id="ARBA00007074"/>
    </source>
</evidence>
<reference evidence="7 8" key="1">
    <citation type="submission" date="2016-10" db="EMBL/GenBank/DDBJ databases">
        <authorList>
            <person name="Varghese N."/>
            <person name="Submissions S."/>
        </authorList>
    </citation>
    <scope>NUCLEOTIDE SEQUENCE [LARGE SCALE GENOMIC DNA]</scope>
    <source>
        <strain evidence="7 8">Nl1</strain>
    </source>
</reference>
<dbReference type="InterPro" id="IPR038765">
    <property type="entry name" value="Papain-like_cys_pep_sf"/>
</dbReference>
<comment type="similarity">
    <text evidence="1">Belongs to the peptidase C40 family.</text>
</comment>
<keyword evidence="5" id="KW-0788">Thiol protease</keyword>
<proteinExistence type="inferred from homology"/>
<evidence type="ECO:0000256" key="2">
    <source>
        <dbReference type="ARBA" id="ARBA00022670"/>
    </source>
</evidence>
<dbReference type="PROSITE" id="PS51257">
    <property type="entry name" value="PROKAR_LIPOPROTEIN"/>
    <property type="match status" value="1"/>
</dbReference>
<dbReference type="Gene3D" id="3.90.1720.10">
    <property type="entry name" value="endopeptidase domain like (from Nostoc punctiforme)"/>
    <property type="match status" value="1"/>
</dbReference>
<comment type="caution">
    <text evidence="7">The sequence shown here is derived from an EMBL/GenBank/DDBJ whole genome shotgun (WGS) entry which is preliminary data.</text>
</comment>
<keyword evidence="4" id="KW-0378">Hydrolase</keyword>
<dbReference type="InterPro" id="IPR000064">
    <property type="entry name" value="NLP_P60_dom"/>
</dbReference>
<evidence type="ECO:0000259" key="6">
    <source>
        <dbReference type="PROSITE" id="PS51935"/>
    </source>
</evidence>
<evidence type="ECO:0000256" key="4">
    <source>
        <dbReference type="ARBA" id="ARBA00022801"/>
    </source>
</evidence>
<dbReference type="PROSITE" id="PS51935">
    <property type="entry name" value="NLPC_P60"/>
    <property type="match status" value="1"/>
</dbReference>
<name>A0ABY0TGJ8_9PROT</name>
<dbReference type="RefSeq" id="WP_074632649.1">
    <property type="nucleotide sequence ID" value="NZ_FNKY01000001.1"/>
</dbReference>
<feature type="domain" description="NlpC/P60" evidence="6">
    <location>
        <begin position="44"/>
        <end position="165"/>
    </location>
</feature>
<dbReference type="PANTHER" id="PTHR47360">
    <property type="entry name" value="MUREIN DD-ENDOPEPTIDASE MEPS/MUREIN LD-CARBOXYPEPTIDASE"/>
    <property type="match status" value="1"/>
</dbReference>
<accession>A0ABY0TGJ8</accession>
<dbReference type="PANTHER" id="PTHR47360:SF1">
    <property type="entry name" value="ENDOPEPTIDASE NLPC-RELATED"/>
    <property type="match status" value="1"/>
</dbReference>
<evidence type="ECO:0000256" key="3">
    <source>
        <dbReference type="ARBA" id="ARBA00022729"/>
    </source>
</evidence>
<keyword evidence="2" id="KW-0645">Protease</keyword>
<protein>
    <submittedName>
        <fullName evidence="7">Probable lipoprotein NlpC</fullName>
    </submittedName>
</protein>
<dbReference type="SUPFAM" id="SSF54001">
    <property type="entry name" value="Cysteine proteinases"/>
    <property type="match status" value="1"/>
</dbReference>
<dbReference type="Proteomes" id="UP000183471">
    <property type="component" value="Unassembled WGS sequence"/>
</dbReference>
<keyword evidence="3" id="KW-0732">Signal</keyword>
<keyword evidence="7" id="KW-0449">Lipoprotein</keyword>
<gene>
    <name evidence="7" type="ORF">SAMN05216402_2328</name>
</gene>
<dbReference type="Pfam" id="PF00877">
    <property type="entry name" value="NLPC_P60"/>
    <property type="match status" value="1"/>
</dbReference>